<dbReference type="GO" id="GO:0003677">
    <property type="term" value="F:DNA binding"/>
    <property type="evidence" value="ECO:0007669"/>
    <property type="project" value="InterPro"/>
</dbReference>
<protein>
    <recommendedName>
        <fullName evidence="4">Tyr recombinase domain-containing protein</fullName>
    </recommendedName>
</protein>
<organism evidence="2 3">
    <name type="scientific">Symbiodinium microadriaticum</name>
    <name type="common">Dinoflagellate</name>
    <name type="synonym">Zooxanthella microadriatica</name>
    <dbReference type="NCBI Taxonomy" id="2951"/>
    <lineage>
        <taxon>Eukaryota</taxon>
        <taxon>Sar</taxon>
        <taxon>Alveolata</taxon>
        <taxon>Dinophyceae</taxon>
        <taxon>Suessiales</taxon>
        <taxon>Symbiodiniaceae</taxon>
        <taxon>Symbiodinium</taxon>
    </lineage>
</organism>
<accession>A0A1Q9BQG1</accession>
<dbReference type="AlphaFoldDB" id="A0A1Q9BQG1"/>
<comment type="caution">
    <text evidence="2">The sequence shown here is derived from an EMBL/GenBank/DDBJ whole genome shotgun (WGS) entry which is preliminary data.</text>
</comment>
<dbReference type="Proteomes" id="UP000186817">
    <property type="component" value="Unassembled WGS sequence"/>
</dbReference>
<dbReference type="Gene3D" id="1.10.443.10">
    <property type="entry name" value="Intergrase catalytic core"/>
    <property type="match status" value="1"/>
</dbReference>
<proteinExistence type="predicted"/>
<feature type="non-terminal residue" evidence="2">
    <location>
        <position position="349"/>
    </location>
</feature>
<dbReference type="GO" id="GO:0006310">
    <property type="term" value="P:DNA recombination"/>
    <property type="evidence" value="ECO:0007669"/>
    <property type="project" value="UniProtKB-KW"/>
</dbReference>
<dbReference type="SUPFAM" id="SSF56349">
    <property type="entry name" value="DNA breaking-rejoining enzymes"/>
    <property type="match status" value="1"/>
</dbReference>
<evidence type="ECO:0000313" key="2">
    <source>
        <dbReference type="EMBL" id="OLP72823.1"/>
    </source>
</evidence>
<dbReference type="OrthoDB" id="472359at2759"/>
<dbReference type="InterPro" id="IPR011010">
    <property type="entry name" value="DNA_brk_join_enz"/>
</dbReference>
<dbReference type="EMBL" id="LSRX01006941">
    <property type="protein sequence ID" value="OLP72823.1"/>
    <property type="molecule type" value="Genomic_DNA"/>
</dbReference>
<evidence type="ECO:0008006" key="4">
    <source>
        <dbReference type="Google" id="ProtNLM"/>
    </source>
</evidence>
<dbReference type="GO" id="GO:0015074">
    <property type="term" value="P:DNA integration"/>
    <property type="evidence" value="ECO:0007669"/>
    <property type="project" value="InterPro"/>
</dbReference>
<reference evidence="2 3" key="1">
    <citation type="submission" date="2016-02" db="EMBL/GenBank/DDBJ databases">
        <title>Genome analysis of coral dinoflagellate symbionts highlights evolutionary adaptations to a symbiotic lifestyle.</title>
        <authorList>
            <person name="Aranda M."/>
            <person name="Li Y."/>
            <person name="Liew Y.J."/>
            <person name="Baumgarten S."/>
            <person name="Simakov O."/>
            <person name="Wilson M."/>
            <person name="Piel J."/>
            <person name="Ashoor H."/>
            <person name="Bougouffa S."/>
            <person name="Bajic V.B."/>
            <person name="Ryu T."/>
            <person name="Ravasi T."/>
            <person name="Bayer T."/>
            <person name="Micklem G."/>
            <person name="Kim H."/>
            <person name="Bhak J."/>
            <person name="Lajeunesse T.C."/>
            <person name="Voolstra C.R."/>
        </authorList>
    </citation>
    <scope>NUCLEOTIDE SEQUENCE [LARGE SCALE GENOMIC DNA]</scope>
    <source>
        <strain evidence="2 3">CCMP2467</strain>
    </source>
</reference>
<gene>
    <name evidence="2" type="ORF">AK812_SmicGene48044</name>
</gene>
<dbReference type="InterPro" id="IPR013762">
    <property type="entry name" value="Integrase-like_cat_sf"/>
</dbReference>
<keyword evidence="1" id="KW-0233">DNA recombination</keyword>
<sequence length="349" mass="39599">MARRKIRVGSRGPSRAANSKVKILCAYRKCKSLQDCKNVGSRLQLRRSQTCLESCRKSLRADARLLKFCCPRHLEQCKLAAPQQPKRGPREVLSPDQIVHLLKVLCQDGAPWAAVAALLQLTVAERGSCIMHCRFRWLQQLGPDSAGVPAIDIEQVNKKTLARHVPIPGQLARLLHGWIHERPLQGKQSQWPFHGQGNDPEAFLFPSANVQGKRVWDRCMTRQAFHLRLQRACRIIQQERTVLRRQSVKSPPFKHPFKDMDMSKIGSHSFKRSSHVFECVDLSNIGTHSFKRSSITLLKQKCTSAAVLQSISGTTTRTLERYYDQPTTSRQLQALGDTFEGIWGPLQEQ</sequence>
<evidence type="ECO:0000313" key="3">
    <source>
        <dbReference type="Proteomes" id="UP000186817"/>
    </source>
</evidence>
<keyword evidence="3" id="KW-1185">Reference proteome</keyword>
<name>A0A1Q9BQG1_SYMMI</name>
<evidence type="ECO:0000256" key="1">
    <source>
        <dbReference type="ARBA" id="ARBA00023172"/>
    </source>
</evidence>